<dbReference type="PROSITE" id="PS50987">
    <property type="entry name" value="HTH_ARSR_2"/>
    <property type="match status" value="1"/>
</dbReference>
<evidence type="ECO:0000259" key="4">
    <source>
        <dbReference type="PROSITE" id="PS50987"/>
    </source>
</evidence>
<dbReference type="KEGG" id="blr:BRLA_c021860"/>
<dbReference type="InterPro" id="IPR011991">
    <property type="entry name" value="ArsR-like_HTH"/>
</dbReference>
<evidence type="ECO:0000256" key="3">
    <source>
        <dbReference type="ARBA" id="ARBA00023163"/>
    </source>
</evidence>
<proteinExistence type="predicted"/>
<name>A0A075R1N9_BRELA</name>
<evidence type="ECO:0000313" key="6">
    <source>
        <dbReference type="Proteomes" id="UP000005850"/>
    </source>
</evidence>
<dbReference type="CDD" id="cd00090">
    <property type="entry name" value="HTH_ARSR"/>
    <property type="match status" value="1"/>
</dbReference>
<dbReference type="SUPFAM" id="SSF46785">
    <property type="entry name" value="Winged helix' DNA-binding domain"/>
    <property type="match status" value="1"/>
</dbReference>
<keyword evidence="1" id="KW-0805">Transcription regulation</keyword>
<keyword evidence="3" id="KW-0804">Transcription</keyword>
<keyword evidence="2 5" id="KW-0238">DNA-binding</keyword>
<dbReference type="STRING" id="1042163.BRLA_c021860"/>
<dbReference type="PANTHER" id="PTHR33154">
    <property type="entry name" value="TRANSCRIPTIONAL REGULATOR, ARSR FAMILY"/>
    <property type="match status" value="1"/>
</dbReference>
<dbReference type="eggNOG" id="COG0640">
    <property type="taxonomic scope" value="Bacteria"/>
</dbReference>
<evidence type="ECO:0000256" key="1">
    <source>
        <dbReference type="ARBA" id="ARBA00023015"/>
    </source>
</evidence>
<evidence type="ECO:0000313" key="5">
    <source>
        <dbReference type="EMBL" id="AIG26507.1"/>
    </source>
</evidence>
<dbReference type="HOGENOM" id="CLU_097806_10_0_9"/>
<dbReference type="SMART" id="SM00418">
    <property type="entry name" value="HTH_ARSR"/>
    <property type="match status" value="1"/>
</dbReference>
<dbReference type="GO" id="GO:0003700">
    <property type="term" value="F:DNA-binding transcription factor activity"/>
    <property type="evidence" value="ECO:0007669"/>
    <property type="project" value="InterPro"/>
</dbReference>
<feature type="domain" description="HTH arsR-type" evidence="4">
    <location>
        <begin position="27"/>
        <end position="133"/>
    </location>
</feature>
<dbReference type="Gene3D" id="1.10.10.10">
    <property type="entry name" value="Winged helix-like DNA-binding domain superfamily/Winged helix DNA-binding domain"/>
    <property type="match status" value="1"/>
</dbReference>
<dbReference type="Pfam" id="PF01022">
    <property type="entry name" value="HTH_5"/>
    <property type="match status" value="1"/>
</dbReference>
<evidence type="ECO:0000256" key="2">
    <source>
        <dbReference type="ARBA" id="ARBA00023125"/>
    </source>
</evidence>
<dbReference type="AlphaFoldDB" id="A0A075R1N9"/>
<dbReference type="InterPro" id="IPR036388">
    <property type="entry name" value="WH-like_DNA-bd_sf"/>
</dbReference>
<accession>A0A075R1N9</accession>
<protein>
    <submittedName>
        <fullName evidence="5">DNA-binding transcriptional repressor ArsR</fullName>
    </submittedName>
</protein>
<gene>
    <name evidence="5" type="ORF">BRLA_c021860</name>
</gene>
<keyword evidence="6" id="KW-1185">Reference proteome</keyword>
<dbReference type="EMBL" id="CP007806">
    <property type="protein sequence ID" value="AIG26507.1"/>
    <property type="molecule type" value="Genomic_DNA"/>
</dbReference>
<organism evidence="5 6">
    <name type="scientific">Brevibacillus laterosporus LMG 15441</name>
    <dbReference type="NCBI Taxonomy" id="1042163"/>
    <lineage>
        <taxon>Bacteria</taxon>
        <taxon>Bacillati</taxon>
        <taxon>Bacillota</taxon>
        <taxon>Bacilli</taxon>
        <taxon>Bacillales</taxon>
        <taxon>Paenibacillaceae</taxon>
        <taxon>Brevibacillus</taxon>
    </lineage>
</organism>
<dbReference type="InterPro" id="IPR001845">
    <property type="entry name" value="HTH_ArsR_DNA-bd_dom"/>
</dbReference>
<reference evidence="5 6" key="1">
    <citation type="journal article" date="2011" name="J. Bacteriol.">
        <title>Genome sequence of Brevibacillus laterosporus LMG 15441, a pathogen of invertebrates.</title>
        <authorList>
            <person name="Djukic M."/>
            <person name="Poehlein A."/>
            <person name="Thurmer A."/>
            <person name="Daniel R."/>
        </authorList>
    </citation>
    <scope>NUCLEOTIDE SEQUENCE [LARGE SCALE GENOMIC DNA]</scope>
    <source>
        <strain evidence="5 6">LMG 15441</strain>
    </source>
</reference>
<sequence length="133" mass="15668">MEKCIWRLHLSSTDLKMNTTIDISENIDIINVMDYVMIFKALSNETRLQMLHWLKEPELHFPPSSCNYENFPGGICVGQIQEKAGLSQSTTSQYLAIMQRAGLLEARRFGQWTYYRRNEEMLHKLATYFREEL</sequence>
<dbReference type="GO" id="GO:0003677">
    <property type="term" value="F:DNA binding"/>
    <property type="evidence" value="ECO:0007669"/>
    <property type="project" value="UniProtKB-KW"/>
</dbReference>
<dbReference type="InterPro" id="IPR051081">
    <property type="entry name" value="HTH_MetalResp_TranReg"/>
</dbReference>
<dbReference type="PANTHER" id="PTHR33154:SF33">
    <property type="entry name" value="TRANSCRIPTIONAL REPRESSOR SDPR"/>
    <property type="match status" value="1"/>
</dbReference>
<dbReference type="InterPro" id="IPR036390">
    <property type="entry name" value="WH_DNA-bd_sf"/>
</dbReference>
<dbReference type="Proteomes" id="UP000005850">
    <property type="component" value="Chromosome"/>
</dbReference>